<accession>A0ABS7D8C3</accession>
<dbReference type="Gene3D" id="3.30.460.30">
    <property type="entry name" value="Glutamyl-tRNA reductase, N-terminal domain"/>
    <property type="match status" value="1"/>
</dbReference>
<comment type="catalytic activity">
    <reaction evidence="7 8 9">
        <text>(S)-4-amino-5-oxopentanoate + tRNA(Glu) + NADP(+) = L-glutamyl-tRNA(Glu) + NADPH + H(+)</text>
        <dbReference type="Rhea" id="RHEA:12344"/>
        <dbReference type="Rhea" id="RHEA-COMP:9663"/>
        <dbReference type="Rhea" id="RHEA-COMP:9680"/>
        <dbReference type="ChEBI" id="CHEBI:15378"/>
        <dbReference type="ChEBI" id="CHEBI:57501"/>
        <dbReference type="ChEBI" id="CHEBI:57783"/>
        <dbReference type="ChEBI" id="CHEBI:58349"/>
        <dbReference type="ChEBI" id="CHEBI:78442"/>
        <dbReference type="ChEBI" id="CHEBI:78520"/>
        <dbReference type="EC" id="1.2.1.70"/>
    </reaction>
</comment>
<evidence type="ECO:0000259" key="11">
    <source>
        <dbReference type="Pfam" id="PF01488"/>
    </source>
</evidence>
<dbReference type="PANTHER" id="PTHR43013">
    <property type="entry name" value="GLUTAMYL-TRNA REDUCTASE"/>
    <property type="match status" value="1"/>
</dbReference>
<evidence type="ECO:0000256" key="8">
    <source>
        <dbReference type="HAMAP-Rule" id="MF_00087"/>
    </source>
</evidence>
<evidence type="ECO:0000259" key="10">
    <source>
        <dbReference type="Pfam" id="PF00745"/>
    </source>
</evidence>
<dbReference type="EC" id="1.2.1.70" evidence="3 8"/>
<dbReference type="RefSeq" id="WP_219873438.1">
    <property type="nucleotide sequence ID" value="NZ_JAHZIJ010000011.1"/>
</dbReference>
<dbReference type="Proteomes" id="UP000812277">
    <property type="component" value="Unassembled WGS sequence"/>
</dbReference>
<dbReference type="PANTHER" id="PTHR43013:SF1">
    <property type="entry name" value="GLUTAMYL-TRNA REDUCTASE"/>
    <property type="match status" value="1"/>
</dbReference>
<protein>
    <recommendedName>
        <fullName evidence="3 8">Glutamyl-tRNA reductase</fullName>
        <shortName evidence="8">GluTR</shortName>
        <ecNumber evidence="3 8">1.2.1.70</ecNumber>
    </recommendedName>
</protein>
<evidence type="ECO:0000256" key="4">
    <source>
        <dbReference type="ARBA" id="ARBA00022857"/>
    </source>
</evidence>
<feature type="binding site" evidence="8">
    <location>
        <begin position="189"/>
        <end position="194"/>
    </location>
    <ligand>
        <name>NADP(+)</name>
        <dbReference type="ChEBI" id="CHEBI:58349"/>
    </ligand>
</feature>
<evidence type="ECO:0000313" key="13">
    <source>
        <dbReference type="EMBL" id="MBW7476197.1"/>
    </source>
</evidence>
<dbReference type="InterPro" id="IPR006151">
    <property type="entry name" value="Shikm_DH/Glu-tRNA_Rdtase"/>
</dbReference>
<dbReference type="CDD" id="cd05213">
    <property type="entry name" value="NAD_bind_Glutamyl_tRNA_reduct"/>
    <property type="match status" value="1"/>
</dbReference>
<feature type="site" description="Important for activity" evidence="8">
    <location>
        <position position="99"/>
    </location>
</feature>
<comment type="subunit">
    <text evidence="8">Homodimer.</text>
</comment>
<dbReference type="SUPFAM" id="SSF51735">
    <property type="entry name" value="NAD(P)-binding Rossmann-fold domains"/>
    <property type="match status" value="1"/>
</dbReference>
<reference evidence="13 14" key="1">
    <citation type="submission" date="2021-07" db="EMBL/GenBank/DDBJ databases">
        <title>Paenibacillus radiodurans sp. nov., isolated from the southeastern edge of Tengger Desert.</title>
        <authorList>
            <person name="Zhang G."/>
        </authorList>
    </citation>
    <scope>NUCLEOTIDE SEQUENCE [LARGE SCALE GENOMIC DNA]</scope>
    <source>
        <strain evidence="13 14">DT7-4</strain>
    </source>
</reference>
<keyword evidence="5 8" id="KW-0560">Oxidoreductase</keyword>
<dbReference type="SUPFAM" id="SSF69075">
    <property type="entry name" value="Glutamyl tRNA-reductase dimerization domain"/>
    <property type="match status" value="1"/>
</dbReference>
<dbReference type="InterPro" id="IPR018214">
    <property type="entry name" value="GluRdtase_CS"/>
</dbReference>
<evidence type="ECO:0000256" key="3">
    <source>
        <dbReference type="ARBA" id="ARBA00012970"/>
    </source>
</evidence>
<keyword evidence="4 8" id="KW-0521">NADP</keyword>
<feature type="binding site" evidence="8">
    <location>
        <position position="120"/>
    </location>
    <ligand>
        <name>substrate</name>
    </ligand>
</feature>
<dbReference type="InterPro" id="IPR015896">
    <property type="entry name" value="4pyrrol_synth_GluRdtase_dimer"/>
</dbReference>
<sequence>MHIIVVGLNYRTAPVEVRERFTFADRDLPEALRQLQHTKSIMECVIVATCNRTELYAVVDRPHLCGHYIRNFMEQWFKLPREQFTNHLYMYEDEKAIDHLFRVTCGLDSMVIGETQILGQVRNSFLLAQEQKTTGTLFNTLFKQAVTLAKRAHSETSIGEAAVSVSYAAVELGKRIFGHFGGKTVMIVGAGKMSELTAKHLYSNGVDRVFVVNRTYDRATQLADKFNGIPLSMAEAVGKLNETDIVISSTGSDGYVLVREQVAAAMQKRKSRPLFMIDIAVPRDLDPGIASVENVFLYDIDDLEGIVESNLEQRRLEAAKIETFITAEMEAFRQWYKTLGVVPLIRALQDKAAAIHEETMDSMYKKLPDLDDRERKIIRKLTKSIVNQMMQDPILRIKELAGEKHGDDAMEMFVKLFALEETLAEAKEQQRKTELHEVKLPTVQAADSAPAFGKSLNAKGVQGAIAGATT</sequence>
<feature type="binding site" evidence="8">
    <location>
        <position position="109"/>
    </location>
    <ligand>
        <name>substrate</name>
    </ligand>
</feature>
<feature type="binding site" evidence="8">
    <location>
        <begin position="49"/>
        <end position="52"/>
    </location>
    <ligand>
        <name>substrate</name>
    </ligand>
</feature>
<dbReference type="InterPro" id="IPR015895">
    <property type="entry name" value="4pyrrol_synth_GluRdtase_N"/>
</dbReference>
<evidence type="ECO:0000256" key="7">
    <source>
        <dbReference type="ARBA" id="ARBA00047464"/>
    </source>
</evidence>
<comment type="miscellaneous">
    <text evidence="8">During catalysis, the active site Cys acts as a nucleophile attacking the alpha-carbonyl group of tRNA-bound glutamate with the formation of a thioester intermediate between enzyme and glutamate, and the concomitant release of tRNA(Glu). The thioester intermediate is finally reduced by direct hydride transfer from NADPH, to form the product GSA.</text>
</comment>
<dbReference type="HAMAP" id="MF_00087">
    <property type="entry name" value="Glu_tRNA_reductase"/>
    <property type="match status" value="1"/>
</dbReference>
<dbReference type="NCBIfam" id="TIGR01035">
    <property type="entry name" value="hemA"/>
    <property type="match status" value="1"/>
</dbReference>
<organism evidence="13 14">
    <name type="scientific">Paenibacillus oenotherae</name>
    <dbReference type="NCBI Taxonomy" id="1435645"/>
    <lineage>
        <taxon>Bacteria</taxon>
        <taxon>Bacillati</taxon>
        <taxon>Bacillota</taxon>
        <taxon>Bacilli</taxon>
        <taxon>Bacillales</taxon>
        <taxon>Paenibacillaceae</taxon>
        <taxon>Paenibacillus</taxon>
    </lineage>
</organism>
<name>A0ABS7D8C3_9BACL</name>
<dbReference type="GO" id="GO:0008883">
    <property type="term" value="F:glutamyl-tRNA reductase activity"/>
    <property type="evidence" value="ECO:0007669"/>
    <property type="project" value="UniProtKB-EC"/>
</dbReference>
<dbReference type="InterPro" id="IPR036291">
    <property type="entry name" value="NAD(P)-bd_dom_sf"/>
</dbReference>
<dbReference type="Gene3D" id="3.40.50.720">
    <property type="entry name" value="NAD(P)-binding Rossmann-like Domain"/>
    <property type="match status" value="1"/>
</dbReference>
<comment type="function">
    <text evidence="8">Catalyzes the NADPH-dependent reduction of glutamyl-tRNA(Glu) to glutamate 1-semialdehyde (GSA).</text>
</comment>
<dbReference type="PIRSF" id="PIRSF000445">
    <property type="entry name" value="4pyrrol_synth_GluRdtase"/>
    <property type="match status" value="1"/>
</dbReference>
<feature type="binding site" evidence="8">
    <location>
        <begin position="114"/>
        <end position="116"/>
    </location>
    <ligand>
        <name>substrate</name>
    </ligand>
</feature>
<dbReference type="Pfam" id="PF01488">
    <property type="entry name" value="Shikimate_DH"/>
    <property type="match status" value="1"/>
</dbReference>
<comment type="domain">
    <text evidence="8">Possesses an unusual extended V-shaped dimeric structure with each monomer consisting of three distinct domains arranged along a curved 'spinal' alpha-helix. The N-terminal catalytic domain specifically recognizes the glutamate moiety of the substrate. The second domain is the NADPH-binding domain, and the third C-terminal domain is responsible for dimerization.</text>
</comment>
<dbReference type="Pfam" id="PF05201">
    <property type="entry name" value="GlutR_N"/>
    <property type="match status" value="1"/>
</dbReference>
<feature type="domain" description="Glutamyl-tRNA reductase N-terminal" evidence="12">
    <location>
        <begin position="6"/>
        <end position="156"/>
    </location>
</feature>
<comment type="similarity">
    <text evidence="2 8 9">Belongs to the glutamyl-tRNA reductase family.</text>
</comment>
<dbReference type="InterPro" id="IPR036453">
    <property type="entry name" value="GluRdtase_dimer_dom_sf"/>
</dbReference>
<evidence type="ECO:0000256" key="5">
    <source>
        <dbReference type="ARBA" id="ARBA00023002"/>
    </source>
</evidence>
<dbReference type="InterPro" id="IPR000343">
    <property type="entry name" value="4pyrrol_synth_GluRdtase"/>
</dbReference>
<evidence type="ECO:0000313" key="14">
    <source>
        <dbReference type="Proteomes" id="UP000812277"/>
    </source>
</evidence>
<feature type="domain" description="Quinate/shikimate 5-dehydrogenase/glutamyl-tRNA reductase" evidence="11">
    <location>
        <begin position="171"/>
        <end position="306"/>
    </location>
</feature>
<keyword evidence="14" id="KW-1185">Reference proteome</keyword>
<evidence type="ECO:0000256" key="1">
    <source>
        <dbReference type="ARBA" id="ARBA00005059"/>
    </source>
</evidence>
<dbReference type="PROSITE" id="PS00747">
    <property type="entry name" value="GLUTR"/>
    <property type="match status" value="1"/>
</dbReference>
<dbReference type="EMBL" id="JAHZIJ010000011">
    <property type="protein sequence ID" value="MBW7476197.1"/>
    <property type="molecule type" value="Genomic_DNA"/>
</dbReference>
<feature type="domain" description="Tetrapyrrole biosynthesis glutamyl-tRNA reductase dimerisation" evidence="10">
    <location>
        <begin position="320"/>
        <end position="419"/>
    </location>
</feature>
<dbReference type="NCBIfam" id="NF000744">
    <property type="entry name" value="PRK00045.1-3"/>
    <property type="match status" value="1"/>
</dbReference>
<evidence type="ECO:0000256" key="9">
    <source>
        <dbReference type="RuleBase" id="RU000584"/>
    </source>
</evidence>
<evidence type="ECO:0000256" key="6">
    <source>
        <dbReference type="ARBA" id="ARBA00023244"/>
    </source>
</evidence>
<feature type="active site" description="Nucleophile" evidence="8">
    <location>
        <position position="50"/>
    </location>
</feature>
<keyword evidence="6 8" id="KW-0627">Porphyrin biosynthesis</keyword>
<dbReference type="SUPFAM" id="SSF69742">
    <property type="entry name" value="Glutamyl tRNA-reductase catalytic, N-terminal domain"/>
    <property type="match status" value="1"/>
</dbReference>
<comment type="pathway">
    <text evidence="1 8 9">Porphyrin-containing compound metabolism; protoporphyrin-IX biosynthesis; 5-aminolevulinate from L-glutamyl-tRNA(Glu): step 1/2.</text>
</comment>
<proteinExistence type="inferred from homology"/>
<dbReference type="InterPro" id="IPR036343">
    <property type="entry name" value="GluRdtase_N_sf"/>
</dbReference>
<evidence type="ECO:0000256" key="2">
    <source>
        <dbReference type="ARBA" id="ARBA00005916"/>
    </source>
</evidence>
<evidence type="ECO:0000259" key="12">
    <source>
        <dbReference type="Pfam" id="PF05201"/>
    </source>
</evidence>
<comment type="caution">
    <text evidence="13">The sequence shown here is derived from an EMBL/GenBank/DDBJ whole genome shotgun (WGS) entry which is preliminary data.</text>
</comment>
<gene>
    <name evidence="8 13" type="primary">hemA</name>
    <name evidence="13" type="ORF">K0T92_15750</name>
</gene>
<dbReference type="Pfam" id="PF00745">
    <property type="entry name" value="GlutR_dimer"/>
    <property type="match status" value="1"/>
</dbReference>